<gene>
    <name evidence="1" type="ORF">CSB93_4584</name>
</gene>
<accession>A0A2R3J267</accession>
<reference evidence="1 2" key="1">
    <citation type="submission" date="2018-02" db="EMBL/GenBank/DDBJ databases">
        <title>FDA/CDC Antimicrobial Resistant Isolate Bank Genome Sequencing.</title>
        <authorList>
            <person name="Benahmed F.H."/>
            <person name="Lutgring J.D."/>
            <person name="Yoo B."/>
            <person name="Machado M."/>
            <person name="Brown A."/>
            <person name="McAllister G."/>
            <person name="Perry A."/>
            <person name="Halpin A.L."/>
            <person name="Vavikolanu K."/>
            <person name="Ott S."/>
            <person name="Zhao X."/>
            <person name="Tallon L.J."/>
            <person name="Sadzewicz L."/>
            <person name="Aluvathingal J."/>
            <person name="Nadendla S."/>
            <person name="Voskania-kordi A."/>
            <person name="Simonyan V."/>
            <person name="Patel J."/>
            <person name="Shawar R.M."/>
        </authorList>
    </citation>
    <scope>NUCLEOTIDE SEQUENCE [LARGE SCALE GENOMIC DNA]</scope>
    <source>
        <strain evidence="1 2">AR_0356</strain>
    </source>
</reference>
<dbReference type="AlphaFoldDB" id="A0A2R3J267"/>
<keyword evidence="2" id="KW-1185">Reference proteome</keyword>
<proteinExistence type="predicted"/>
<organism evidence="1 2">
    <name type="scientific">Pseudomonas paraeruginosa</name>
    <dbReference type="NCBI Taxonomy" id="2994495"/>
    <lineage>
        <taxon>Bacteria</taxon>
        <taxon>Pseudomonadati</taxon>
        <taxon>Pseudomonadota</taxon>
        <taxon>Gammaproteobacteria</taxon>
        <taxon>Pseudomonadales</taxon>
        <taxon>Pseudomonadaceae</taxon>
        <taxon>Pseudomonas</taxon>
    </lineage>
</organism>
<evidence type="ECO:0000313" key="1">
    <source>
        <dbReference type="EMBL" id="AVK08272.1"/>
    </source>
</evidence>
<dbReference type="EMBL" id="CP027169">
    <property type="protein sequence ID" value="AVK08272.1"/>
    <property type="molecule type" value="Genomic_DNA"/>
</dbReference>
<sequence>MVKFNRRQLLLRSFRKLPHHYWKATHRDFINNYRNRLEG</sequence>
<evidence type="ECO:0000313" key="2">
    <source>
        <dbReference type="Proteomes" id="UP000238390"/>
    </source>
</evidence>
<dbReference type="Proteomes" id="UP000238390">
    <property type="component" value="Chromosome"/>
</dbReference>
<protein>
    <submittedName>
        <fullName evidence="1">Uncharacterized protein</fullName>
    </submittedName>
</protein>
<name>A0A2R3J267_9PSED</name>